<name>A0A7Y8GZ16_9BURK</name>
<gene>
    <name evidence="1" type="ORF">F3K02_18295</name>
</gene>
<comment type="caution">
    <text evidence="1">The sequence shown here is derived from an EMBL/GenBank/DDBJ whole genome shotgun (WGS) entry which is preliminary data.</text>
</comment>
<keyword evidence="2" id="KW-1185">Reference proteome</keyword>
<accession>A0A7Y8GZ16</accession>
<dbReference type="AlphaFoldDB" id="A0A7Y8GZ16"/>
<dbReference type="Proteomes" id="UP000545507">
    <property type="component" value="Unassembled WGS sequence"/>
</dbReference>
<dbReference type="EMBL" id="VYGV01000016">
    <property type="protein sequence ID" value="NWF47186.1"/>
    <property type="molecule type" value="Genomic_DNA"/>
</dbReference>
<proteinExistence type="predicted"/>
<evidence type="ECO:0000313" key="2">
    <source>
        <dbReference type="Proteomes" id="UP000545507"/>
    </source>
</evidence>
<sequence length="201" mass="22945">MDAADLFKSKPSSLLHSIAEHFQNDSRDFATRFDVLWENGSLLHKMGRTKSFVDLLMSVECVLKAHALLSQSDKPVEEAYLAVRRSGHDLRMLVGLANYTPDRTAYERLADSVADLQVHLRYSFEAYEAFFPAWTGRNDAEMNYTATISNNPWVLSIRADVQTLIDASQPEFTGFIGDDIETILKGEAEMRQFYDEIIKRR</sequence>
<evidence type="ECO:0000313" key="1">
    <source>
        <dbReference type="EMBL" id="NWF47186.1"/>
    </source>
</evidence>
<dbReference type="RefSeq" id="WP_177137074.1">
    <property type="nucleotide sequence ID" value="NZ_VYGV01000016.1"/>
</dbReference>
<protein>
    <submittedName>
        <fullName evidence="1">Uncharacterized protein</fullName>
    </submittedName>
</protein>
<organism evidence="1 2">
    <name type="scientific">Hydrogenophaga aromaticivorans</name>
    <dbReference type="NCBI Taxonomy" id="2610898"/>
    <lineage>
        <taxon>Bacteria</taxon>
        <taxon>Pseudomonadati</taxon>
        <taxon>Pseudomonadota</taxon>
        <taxon>Betaproteobacteria</taxon>
        <taxon>Burkholderiales</taxon>
        <taxon>Comamonadaceae</taxon>
        <taxon>Hydrogenophaga</taxon>
    </lineage>
</organism>
<reference evidence="1 2" key="1">
    <citation type="submission" date="2019-09" db="EMBL/GenBank/DDBJ databases">
        <title>Hydrogenophaga aromatica sp. nov., isolated from a para-xylene-degrading enrichment culture.</title>
        <authorList>
            <person name="Tancsics A."/>
            <person name="Banerjee S."/>
        </authorList>
    </citation>
    <scope>NUCLEOTIDE SEQUENCE [LARGE SCALE GENOMIC DNA]</scope>
    <source>
        <strain evidence="1 2">D2P1</strain>
    </source>
</reference>